<evidence type="ECO:0000256" key="1">
    <source>
        <dbReference type="SAM" id="Phobius"/>
    </source>
</evidence>
<keyword evidence="1" id="KW-0472">Membrane</keyword>
<sequence length="242" mass="28068">MIKFFRHIRQKLLAENKFRKYLLYAIGEIVLVVIGILLALQINAWSTNKNERAKEQLYLRSFQNDIEVNLSELERVIEKSGFTISATDSLLRYAVGEITIEDFQMVEDLIMESANYTIFLSQEGTINDIFGSGDLALIQNESIRKSMVNWVAKLKYLREYESLGKNSQLQFINYLESETPFYKLSLQNPFIDKETNDKLMYDQLFLNLVGNQKHMATVLNGLYKETISEMDKLLTKVSSSEE</sequence>
<keyword evidence="3" id="KW-1185">Reference proteome</keyword>
<protein>
    <submittedName>
        <fullName evidence="2">DUF6090 family protein</fullName>
    </submittedName>
</protein>
<keyword evidence="1" id="KW-1133">Transmembrane helix</keyword>
<dbReference type="Pfam" id="PF19578">
    <property type="entry name" value="DUF6090"/>
    <property type="match status" value="1"/>
</dbReference>
<comment type="caution">
    <text evidence="2">The sequence shown here is derived from an EMBL/GenBank/DDBJ whole genome shotgun (WGS) entry which is preliminary data.</text>
</comment>
<dbReference type="Proteomes" id="UP001255246">
    <property type="component" value="Unassembled WGS sequence"/>
</dbReference>
<feature type="transmembrane region" description="Helical" evidence="1">
    <location>
        <begin position="21"/>
        <end position="42"/>
    </location>
</feature>
<dbReference type="InterPro" id="IPR045749">
    <property type="entry name" value="DUF6090"/>
</dbReference>
<organism evidence="2 3">
    <name type="scientific">Croceitalea rosinachiae</name>
    <dbReference type="NCBI Taxonomy" id="3075596"/>
    <lineage>
        <taxon>Bacteria</taxon>
        <taxon>Pseudomonadati</taxon>
        <taxon>Bacteroidota</taxon>
        <taxon>Flavobacteriia</taxon>
        <taxon>Flavobacteriales</taxon>
        <taxon>Flavobacteriaceae</taxon>
        <taxon>Croceitalea</taxon>
    </lineage>
</organism>
<keyword evidence="1" id="KW-0812">Transmembrane</keyword>
<gene>
    <name evidence="2" type="ORF">RM706_03070</name>
</gene>
<accession>A0ABU3A868</accession>
<dbReference type="RefSeq" id="WP_311349553.1">
    <property type="nucleotide sequence ID" value="NZ_JAVRHR010000001.1"/>
</dbReference>
<proteinExistence type="predicted"/>
<name>A0ABU3A868_9FLAO</name>
<dbReference type="EMBL" id="JAVRHR010000001">
    <property type="protein sequence ID" value="MDT0605990.1"/>
    <property type="molecule type" value="Genomic_DNA"/>
</dbReference>
<reference evidence="2 3" key="1">
    <citation type="submission" date="2023-09" db="EMBL/GenBank/DDBJ databases">
        <authorList>
            <person name="Rey-Velasco X."/>
        </authorList>
    </citation>
    <scope>NUCLEOTIDE SEQUENCE [LARGE SCALE GENOMIC DNA]</scope>
    <source>
        <strain evidence="2 3">F388</strain>
    </source>
</reference>
<evidence type="ECO:0000313" key="3">
    <source>
        <dbReference type="Proteomes" id="UP001255246"/>
    </source>
</evidence>
<evidence type="ECO:0000313" key="2">
    <source>
        <dbReference type="EMBL" id="MDT0605990.1"/>
    </source>
</evidence>